<evidence type="ECO:0000256" key="1">
    <source>
        <dbReference type="SAM" id="MobiDB-lite"/>
    </source>
</evidence>
<name>A0A4C1YQ13_EUMVA</name>
<proteinExistence type="predicted"/>
<evidence type="ECO:0000313" key="3">
    <source>
        <dbReference type="Proteomes" id="UP000299102"/>
    </source>
</evidence>
<dbReference type="EMBL" id="BGZK01001313">
    <property type="protein sequence ID" value="GBP76992.1"/>
    <property type="molecule type" value="Genomic_DNA"/>
</dbReference>
<dbReference type="AlphaFoldDB" id="A0A4C1YQ13"/>
<reference evidence="2 3" key="1">
    <citation type="journal article" date="2019" name="Commun. Biol.">
        <title>The bagworm genome reveals a unique fibroin gene that provides high tensile strength.</title>
        <authorList>
            <person name="Kono N."/>
            <person name="Nakamura H."/>
            <person name="Ohtoshi R."/>
            <person name="Tomita M."/>
            <person name="Numata K."/>
            <person name="Arakawa K."/>
        </authorList>
    </citation>
    <scope>NUCLEOTIDE SEQUENCE [LARGE SCALE GENOMIC DNA]</scope>
</reference>
<accession>A0A4C1YQ13</accession>
<evidence type="ECO:0000313" key="2">
    <source>
        <dbReference type="EMBL" id="GBP76992.1"/>
    </source>
</evidence>
<protein>
    <submittedName>
        <fullName evidence="2">Uncharacterized protein</fullName>
    </submittedName>
</protein>
<gene>
    <name evidence="2" type="ORF">EVAR_57673_1</name>
</gene>
<sequence length="186" mass="20994">MASTNPSRGAGGGQKLPHAERWTPRRPRNRIGPIYCLAAFSAEQTAKGSGTMRVTATRNVAAIVTASNSLPPRNCYYCFAQQRYCYAVDENYDRRGELSKSRRSPPPMDTRNSTRVMSALPTFWEGKGKLIEGDWIGSKGKGDQDTGTLIRWTKSNKRSCSHFYAQAKCDRVWLYLSKRFSNKDRK</sequence>
<dbReference type="Proteomes" id="UP000299102">
    <property type="component" value="Unassembled WGS sequence"/>
</dbReference>
<feature type="region of interest" description="Disordered" evidence="1">
    <location>
        <begin position="1"/>
        <end position="27"/>
    </location>
</feature>
<organism evidence="2 3">
    <name type="scientific">Eumeta variegata</name>
    <name type="common">Bagworm moth</name>
    <name type="synonym">Eumeta japonica</name>
    <dbReference type="NCBI Taxonomy" id="151549"/>
    <lineage>
        <taxon>Eukaryota</taxon>
        <taxon>Metazoa</taxon>
        <taxon>Ecdysozoa</taxon>
        <taxon>Arthropoda</taxon>
        <taxon>Hexapoda</taxon>
        <taxon>Insecta</taxon>
        <taxon>Pterygota</taxon>
        <taxon>Neoptera</taxon>
        <taxon>Endopterygota</taxon>
        <taxon>Lepidoptera</taxon>
        <taxon>Glossata</taxon>
        <taxon>Ditrysia</taxon>
        <taxon>Tineoidea</taxon>
        <taxon>Psychidae</taxon>
        <taxon>Oiketicinae</taxon>
        <taxon>Eumeta</taxon>
    </lineage>
</organism>
<comment type="caution">
    <text evidence="2">The sequence shown here is derived from an EMBL/GenBank/DDBJ whole genome shotgun (WGS) entry which is preliminary data.</text>
</comment>
<keyword evidence="3" id="KW-1185">Reference proteome</keyword>